<sequence length="147" mass="16408">MLNARMEVFLFLLFYIGNVVGDLCFNEATGNTFFCQARCCDDHCCVTYDDYTHWDSDQIAGAVIGTLLGGTILVLVIIYVVRNYCHKSRPVYSSRSGRTIAIISDDRMTNISVSSSATEMSRYPPSYEESMASASGKVKYSQFENEA</sequence>
<organism evidence="3 4">
    <name type="scientific">Magallana gigas</name>
    <name type="common">Pacific oyster</name>
    <name type="synonym">Crassostrea gigas</name>
    <dbReference type="NCBI Taxonomy" id="29159"/>
    <lineage>
        <taxon>Eukaryota</taxon>
        <taxon>Metazoa</taxon>
        <taxon>Spiralia</taxon>
        <taxon>Lophotrochozoa</taxon>
        <taxon>Mollusca</taxon>
        <taxon>Bivalvia</taxon>
        <taxon>Autobranchia</taxon>
        <taxon>Pteriomorphia</taxon>
        <taxon>Ostreida</taxon>
        <taxon>Ostreoidea</taxon>
        <taxon>Ostreidae</taxon>
        <taxon>Magallana</taxon>
    </lineage>
</organism>
<dbReference type="OMA" id="CCDDHCC"/>
<evidence type="ECO:0000313" key="4">
    <source>
        <dbReference type="Proteomes" id="UP000005408"/>
    </source>
</evidence>
<accession>A0A8W8M2G0</accession>
<evidence type="ECO:0000256" key="2">
    <source>
        <dbReference type="SAM" id="SignalP"/>
    </source>
</evidence>
<dbReference type="Proteomes" id="UP000005408">
    <property type="component" value="Unassembled WGS sequence"/>
</dbReference>
<dbReference type="EnsemblMetazoa" id="G31010.1">
    <property type="protein sequence ID" value="G31010.1:cds"/>
    <property type="gene ID" value="G31010"/>
</dbReference>
<feature type="chain" id="PRO_5042431753" evidence="2">
    <location>
        <begin position="22"/>
        <end position="147"/>
    </location>
</feature>
<keyword evidence="1" id="KW-1133">Transmembrane helix</keyword>
<feature type="signal peptide" evidence="2">
    <location>
        <begin position="1"/>
        <end position="21"/>
    </location>
</feature>
<proteinExistence type="predicted"/>
<reference evidence="3" key="1">
    <citation type="submission" date="2022-08" db="UniProtKB">
        <authorList>
            <consortium name="EnsemblMetazoa"/>
        </authorList>
    </citation>
    <scope>IDENTIFICATION</scope>
    <source>
        <strain evidence="3">05x7-T-G4-1.051#20</strain>
    </source>
</reference>
<name>A0A8W8M2G0_MAGGI</name>
<keyword evidence="2" id="KW-0732">Signal</keyword>
<evidence type="ECO:0000313" key="3">
    <source>
        <dbReference type="EnsemblMetazoa" id="G31010.2:cds"/>
    </source>
</evidence>
<dbReference type="EnsemblMetazoa" id="G31010.2">
    <property type="protein sequence ID" value="G31010.2:cds"/>
    <property type="gene ID" value="G31010"/>
</dbReference>
<keyword evidence="1" id="KW-0812">Transmembrane</keyword>
<feature type="transmembrane region" description="Helical" evidence="1">
    <location>
        <begin position="59"/>
        <end position="81"/>
    </location>
</feature>
<protein>
    <submittedName>
        <fullName evidence="3">Uncharacterized protein</fullName>
    </submittedName>
</protein>
<keyword evidence="4" id="KW-1185">Reference proteome</keyword>
<dbReference type="OrthoDB" id="6143151at2759"/>
<keyword evidence="1" id="KW-0472">Membrane</keyword>
<dbReference type="AlphaFoldDB" id="A0A8W8M2G0"/>
<evidence type="ECO:0000256" key="1">
    <source>
        <dbReference type="SAM" id="Phobius"/>
    </source>
</evidence>